<dbReference type="EMBL" id="BMVU01000003">
    <property type="protein sequence ID" value="GGX60146.1"/>
    <property type="molecule type" value="Genomic_DNA"/>
</dbReference>
<dbReference type="Gene3D" id="2.60.120.260">
    <property type="entry name" value="Galactose-binding domain-like"/>
    <property type="match status" value="2"/>
</dbReference>
<dbReference type="CDD" id="cd04083">
    <property type="entry name" value="CBM35_Lmo2446-like"/>
    <property type="match status" value="2"/>
</dbReference>
<evidence type="ECO:0000256" key="1">
    <source>
        <dbReference type="ARBA" id="ARBA00007806"/>
    </source>
</evidence>
<dbReference type="SUPFAM" id="SSF51011">
    <property type="entry name" value="Glycosyl hydrolase domain"/>
    <property type="match status" value="1"/>
</dbReference>
<accession>A0A918KDY9</accession>
<dbReference type="AlphaFoldDB" id="A0A918KDY9"/>
<sequence length="1098" mass="118314">MRPSFSRSFRRLRAPVIGHVLAGASVALCLTHPGVATADTAGPAARTSTVKVQNARFEVLSPTLIRTEYAGDGRFEDRSTFNAVGRDSFTPPRYSSTVRDGVLTITTSKMTLRYRVGSGPFTADNLTVALHAGEEPVLAAPWRRSVCAVGTLCEAEDQLYDGPALATDHRAFTGKGFLAGFEVDNNSFTTDVRAPAKGTYEFAVRYANAAGSDGRHETRTLSLSVDGGADRKFTLPRTDDWDTWGVARLSLPLGAGSHTVKLHRAASDSGSVNVDSTALLTPGADYPSREASAVAGCRFGTGCEAEDALLSGSAVVATDHDGHSGHGFTAELNQGSRITDRVADVPGSGTYTLHLRYANGSGGDGLHQAREMTVGTEGGTRSTVSLPPTDDWDTWSTVSVPVELKAGTDEITLSCPEAASCHVNVDRLALTPRKQAAPASHLALGGYRRSLDGLDGDKDPTPWTTPGLLYRDGWYLLDDTPSAVLDTRTEKVSARPGHQGRPYRDGYVFGYGHDYQQGLADLATLTGPPQLLPRWAYGVWYSEYIDRTADDYKKVVSAFRDAKVPLDVLVMDTDYKAPNAWSGWNFDTGKFPDPEGFLDWAEGQGLHSTLNVHPSILGSDPQFAKAQATAKGKLRKGGCASAAGADCYSFDFGDPDQLKAYLDLHRPLDEAGNDFWWLDWCCDASRSSQAGVTPDAWINQQYADLTSETSDRGFAFSRAYGSLQAGGYSGGVGVPTGPWADKRTTIHFSGDTTSSWGTLRAQIGYTPGESASTGLAAVSHDIGGHNDGFGIPGAETYVSEDGKTHRTTKLPDDLYARWVQLGTFQPIDRLHSNHSDRLPWQYGPEAERSAEKFLRLREELVPYTYTLAREANTTGVPITRPLYLQYPEEAKAYTEADSEYFYGPDLLVAPVAEPGTETTTSVWFPPGTWTDYFTGRTYTAPAGGATHDVTTTLDTMPVFVRAGGIVATRSGDVADDAQRPLSEVGVKVATGASGSFSLYEDDGTSRVSGRAATTRLDYSERKDSHVLRIGATKGSFEGQASRRTWTVSFTGVERPPSRVTAGDARMPRSAWHWDADTHVLKVSLPARGIRSGTTVAYR</sequence>
<proteinExistence type="inferred from homology"/>
<evidence type="ECO:0000256" key="2">
    <source>
        <dbReference type="RuleBase" id="RU361185"/>
    </source>
</evidence>
<dbReference type="InterPro" id="IPR000322">
    <property type="entry name" value="Glyco_hydro_31_TIM"/>
</dbReference>
<reference evidence="5" key="1">
    <citation type="journal article" date="2014" name="Int. J. Syst. Evol. Microbiol.">
        <title>Complete genome sequence of Corynebacterium casei LMG S-19264T (=DSM 44701T), isolated from a smear-ripened cheese.</title>
        <authorList>
            <consortium name="US DOE Joint Genome Institute (JGI-PGF)"/>
            <person name="Walter F."/>
            <person name="Albersmeier A."/>
            <person name="Kalinowski J."/>
            <person name="Ruckert C."/>
        </authorList>
    </citation>
    <scope>NUCLEOTIDE SEQUENCE</scope>
    <source>
        <strain evidence="5">JCM 4790</strain>
    </source>
</reference>
<dbReference type="Pfam" id="PF17137">
    <property type="entry name" value="DUF5110"/>
    <property type="match status" value="1"/>
</dbReference>
<dbReference type="PANTHER" id="PTHR43863:SF2">
    <property type="entry name" value="MALTASE-GLUCOAMYLASE"/>
    <property type="match status" value="1"/>
</dbReference>
<feature type="domain" description="CBM6" evidence="4">
    <location>
        <begin position="301"/>
        <end position="431"/>
    </location>
</feature>
<dbReference type="InterPro" id="IPR013780">
    <property type="entry name" value="Glyco_hydro_b"/>
</dbReference>
<dbReference type="Proteomes" id="UP000619244">
    <property type="component" value="Unassembled WGS sequence"/>
</dbReference>
<organism evidence="5 6">
    <name type="scientific">Streptomyces minutiscleroticus</name>
    <dbReference type="NCBI Taxonomy" id="68238"/>
    <lineage>
        <taxon>Bacteria</taxon>
        <taxon>Bacillati</taxon>
        <taxon>Actinomycetota</taxon>
        <taxon>Actinomycetes</taxon>
        <taxon>Kitasatosporales</taxon>
        <taxon>Streptomycetaceae</taxon>
        <taxon>Streptomyces</taxon>
    </lineage>
</organism>
<dbReference type="RefSeq" id="WP_373308725.1">
    <property type="nucleotide sequence ID" value="NZ_BMVU01000003.1"/>
</dbReference>
<dbReference type="SUPFAM" id="SSF51445">
    <property type="entry name" value="(Trans)glycosidases"/>
    <property type="match status" value="1"/>
</dbReference>
<gene>
    <name evidence="5" type="ORF">GCM10010358_13340</name>
</gene>
<keyword evidence="2" id="KW-0326">Glycosidase</keyword>
<keyword evidence="3" id="KW-0732">Signal</keyword>
<dbReference type="InterPro" id="IPR048395">
    <property type="entry name" value="Glyco_hydro_31_C"/>
</dbReference>
<dbReference type="InterPro" id="IPR051816">
    <property type="entry name" value="Glycosyl_Hydrolase_31"/>
</dbReference>
<keyword evidence="2" id="KW-0378">Hydrolase</keyword>
<feature type="chain" id="PRO_5037318942" evidence="3">
    <location>
        <begin position="39"/>
        <end position="1098"/>
    </location>
</feature>
<evidence type="ECO:0000313" key="5">
    <source>
        <dbReference type="EMBL" id="GGX60146.1"/>
    </source>
</evidence>
<dbReference type="GO" id="GO:0004553">
    <property type="term" value="F:hydrolase activity, hydrolyzing O-glycosyl compounds"/>
    <property type="evidence" value="ECO:0007669"/>
    <property type="project" value="InterPro"/>
</dbReference>
<reference evidence="5" key="2">
    <citation type="submission" date="2020-09" db="EMBL/GenBank/DDBJ databases">
        <authorList>
            <person name="Sun Q."/>
            <person name="Ohkuma M."/>
        </authorList>
    </citation>
    <scope>NUCLEOTIDE SEQUENCE</scope>
    <source>
        <strain evidence="5">JCM 4790</strain>
    </source>
</reference>
<dbReference type="Pfam" id="PF03422">
    <property type="entry name" value="CBM_6"/>
    <property type="match status" value="1"/>
</dbReference>
<name>A0A918KDY9_9ACTN</name>
<dbReference type="Pfam" id="PF16990">
    <property type="entry name" value="CBM_35"/>
    <property type="match status" value="1"/>
</dbReference>
<dbReference type="InterPro" id="IPR005084">
    <property type="entry name" value="CBM6"/>
</dbReference>
<dbReference type="SUPFAM" id="SSF49785">
    <property type="entry name" value="Galactose-binding domain-like"/>
    <property type="match status" value="2"/>
</dbReference>
<dbReference type="Gene3D" id="3.20.20.80">
    <property type="entry name" value="Glycosidases"/>
    <property type="match status" value="1"/>
</dbReference>
<dbReference type="InterPro" id="IPR033403">
    <property type="entry name" value="DUF5110"/>
</dbReference>
<comment type="similarity">
    <text evidence="1 2">Belongs to the glycosyl hydrolase 31 family.</text>
</comment>
<dbReference type="InterPro" id="IPR017853">
    <property type="entry name" value="GH"/>
</dbReference>
<dbReference type="Gene3D" id="2.60.40.1180">
    <property type="entry name" value="Golgi alpha-mannosidase II"/>
    <property type="match status" value="2"/>
</dbReference>
<dbReference type="Pfam" id="PF21365">
    <property type="entry name" value="Glyco_hydro_31_3rd"/>
    <property type="match status" value="1"/>
</dbReference>
<dbReference type="GO" id="GO:0030246">
    <property type="term" value="F:carbohydrate binding"/>
    <property type="evidence" value="ECO:0007669"/>
    <property type="project" value="InterPro"/>
</dbReference>
<protein>
    <submittedName>
        <fullName evidence="5">Alpha-xylosidase</fullName>
    </submittedName>
</protein>
<dbReference type="Pfam" id="PF01055">
    <property type="entry name" value="Glyco_hydro_31_2nd"/>
    <property type="match status" value="1"/>
</dbReference>
<dbReference type="PANTHER" id="PTHR43863">
    <property type="entry name" value="HYDROLASE, PUTATIVE (AFU_ORTHOLOGUE AFUA_1G03140)-RELATED"/>
    <property type="match status" value="1"/>
</dbReference>
<feature type="signal peptide" evidence="3">
    <location>
        <begin position="1"/>
        <end position="38"/>
    </location>
</feature>
<feature type="domain" description="CBM6" evidence="4">
    <location>
        <begin position="151"/>
        <end position="280"/>
    </location>
</feature>
<keyword evidence="6" id="KW-1185">Reference proteome</keyword>
<comment type="caution">
    <text evidence="5">The sequence shown here is derived from an EMBL/GenBank/DDBJ whole genome shotgun (WGS) entry which is preliminary data.</text>
</comment>
<dbReference type="CDD" id="cd06595">
    <property type="entry name" value="GH31_u1"/>
    <property type="match status" value="1"/>
</dbReference>
<evidence type="ECO:0000313" key="6">
    <source>
        <dbReference type="Proteomes" id="UP000619244"/>
    </source>
</evidence>
<evidence type="ECO:0000259" key="4">
    <source>
        <dbReference type="PROSITE" id="PS51175"/>
    </source>
</evidence>
<dbReference type="GO" id="GO:0005975">
    <property type="term" value="P:carbohydrate metabolic process"/>
    <property type="evidence" value="ECO:0007669"/>
    <property type="project" value="InterPro"/>
</dbReference>
<evidence type="ECO:0000256" key="3">
    <source>
        <dbReference type="SAM" id="SignalP"/>
    </source>
</evidence>
<dbReference type="InterPro" id="IPR008979">
    <property type="entry name" value="Galactose-bd-like_sf"/>
</dbReference>
<dbReference type="PROSITE" id="PS51175">
    <property type="entry name" value="CBM6"/>
    <property type="match status" value="2"/>
</dbReference>